<name>A0A484GYJ4_SOUCH</name>
<accession>A0A484GYJ4</accession>
<proteinExistence type="predicted"/>
<dbReference type="EMBL" id="QWLN02002074">
    <property type="protein sequence ID" value="TEA40944.1"/>
    <property type="molecule type" value="Genomic_DNA"/>
</dbReference>
<dbReference type="Proteomes" id="UP000295264">
    <property type="component" value="Unassembled WGS sequence"/>
</dbReference>
<gene>
    <name evidence="2" type="ORF">DBR06_SOUSAS45510002</name>
</gene>
<comment type="caution">
    <text evidence="2">The sequence shown here is derived from an EMBL/GenBank/DDBJ whole genome shotgun (WGS) entry which is preliminary data.</text>
</comment>
<evidence type="ECO:0000256" key="1">
    <source>
        <dbReference type="SAM" id="MobiDB-lite"/>
    </source>
</evidence>
<feature type="region of interest" description="Disordered" evidence="1">
    <location>
        <begin position="1"/>
        <end position="22"/>
    </location>
</feature>
<evidence type="ECO:0000313" key="2">
    <source>
        <dbReference type="EMBL" id="TEA40944.1"/>
    </source>
</evidence>
<keyword evidence="3" id="KW-1185">Reference proteome</keyword>
<organism evidence="2 3">
    <name type="scientific">Sousa chinensis</name>
    <name type="common">Indo-pacific humpbacked dolphin</name>
    <name type="synonym">Steno chinensis</name>
    <dbReference type="NCBI Taxonomy" id="103600"/>
    <lineage>
        <taxon>Eukaryota</taxon>
        <taxon>Metazoa</taxon>
        <taxon>Chordata</taxon>
        <taxon>Craniata</taxon>
        <taxon>Vertebrata</taxon>
        <taxon>Euteleostomi</taxon>
        <taxon>Mammalia</taxon>
        <taxon>Eutheria</taxon>
        <taxon>Laurasiatheria</taxon>
        <taxon>Artiodactyla</taxon>
        <taxon>Whippomorpha</taxon>
        <taxon>Cetacea</taxon>
        <taxon>Odontoceti</taxon>
        <taxon>Delphinidae</taxon>
        <taxon>Sousa</taxon>
    </lineage>
</organism>
<protein>
    <submittedName>
        <fullName evidence="2">Uncharacterized protein</fullName>
    </submittedName>
</protein>
<feature type="non-terminal residue" evidence="2">
    <location>
        <position position="22"/>
    </location>
</feature>
<evidence type="ECO:0000313" key="3">
    <source>
        <dbReference type="Proteomes" id="UP000295264"/>
    </source>
</evidence>
<reference evidence="2 3" key="1">
    <citation type="journal article" date="2018" name="Genomics">
        <title>Molecular footprints of inshore aquatic adaptation in Indo-Pacific humpback dolphin (Sousa chinensis).</title>
        <authorList>
            <person name="Ming Y."/>
            <person name="Jian J."/>
            <person name="Yu F."/>
            <person name="Yu X."/>
            <person name="Wang J."/>
            <person name="Liu W."/>
        </authorList>
    </citation>
    <scope>NUCLEOTIDE SEQUENCE [LARGE SCALE GENOMIC DNA]</scope>
    <source>
        <strain evidence="2">MY-2018</strain>
        <tissue evidence="2">Skin</tissue>
    </source>
</reference>
<dbReference type="AlphaFoldDB" id="A0A484GYJ4"/>
<feature type="non-terminal residue" evidence="2">
    <location>
        <position position="1"/>
    </location>
</feature>
<sequence length="22" mass="2457">AGREEPSVLSSLLDRLLEQKSE</sequence>